<feature type="domain" description="Disease resistance N-terminal" evidence="8">
    <location>
        <begin position="13"/>
        <end position="91"/>
    </location>
</feature>
<dbReference type="Pfam" id="PF00931">
    <property type="entry name" value="NB-ARC"/>
    <property type="match status" value="2"/>
</dbReference>
<dbReference type="InterPro" id="IPR032675">
    <property type="entry name" value="LRR_dom_sf"/>
</dbReference>
<dbReference type="CDD" id="cd14798">
    <property type="entry name" value="RX-CC_like"/>
    <property type="match status" value="1"/>
</dbReference>
<dbReference type="PANTHER" id="PTHR23155">
    <property type="entry name" value="DISEASE RESISTANCE PROTEIN RP"/>
    <property type="match status" value="1"/>
</dbReference>
<comment type="similarity">
    <text evidence="1">Belongs to the disease resistance NB-LRR family.</text>
</comment>
<dbReference type="Gene3D" id="3.40.50.300">
    <property type="entry name" value="P-loop containing nucleotide triphosphate hydrolases"/>
    <property type="match status" value="2"/>
</dbReference>
<evidence type="ECO:0000256" key="4">
    <source>
        <dbReference type="ARBA" id="ARBA00022741"/>
    </source>
</evidence>
<keyword evidence="2" id="KW-0433">Leucine-rich repeat</keyword>
<dbReference type="InterPro" id="IPR058922">
    <property type="entry name" value="WHD_DRP"/>
</dbReference>
<dbReference type="Pfam" id="PF23598">
    <property type="entry name" value="LRR_14"/>
    <property type="match status" value="2"/>
</dbReference>
<dbReference type="EMBL" id="CM027684">
    <property type="protein sequence ID" value="KAG0530587.1"/>
    <property type="molecule type" value="Genomic_DNA"/>
</dbReference>
<dbReference type="Pfam" id="PF23559">
    <property type="entry name" value="WHD_DRP"/>
    <property type="match status" value="1"/>
</dbReference>
<sequence length="1225" mass="137407">MADLVLGLAKSAVEGTLTMAKSAMEEEAKLKKGVQRDLMLISDEFEMMHSVLNVAKDHVTDDDVTRTLVRQVRNMALDVEDCIESGVHLEDKSNWWRRLLPPSCVPAAPPGADLDATVADMELLKARVDAMGHRNMRYSRVGDSSSKKPGNKQTQQQAVVTTTAAAASGGIFSMVRYAAENLSSPVDLATLINKKDTTCPQEQGSPMSSTAAAGVLRVISVVGTRSDLGMMSIRKAYDDPETCSSFRCRAWVKLMHPFNPYEFIRSLLAQFYKNYCPQQEVPGDVMEPTEVMVAADGGVIVEEFKKQMSKHKYLVVLEDVSTMVDWEAVRAYLPDKNDGSCIVVHTQQLGMASLCVGHPHRVSELEKFSADHSVYVVFKQEADGNVEQTVVNMKLKTAREWLNQHELIGHEEDLYNLFCTRFNGRVVSIWGMSGVGKTFLIKNLYYKLLTGWTDHMFGWVDVSHPLDLTNLSRSLLLDLNLGYLQRGMMPTFKDPIQACREYLLKHPRSFIVIDGLQSIEEWDLIKAVWDIANLSLACIVVITNEESVAKHCASDSYSVLNVQGLEIHHAMELFQDKVGGRIGDMIDEEGRRNIVRKCGGLPKVICAAADICLSGSYIGLHDSLRKDNLVSVLEANPLYIRENLEDLYAWLLSYFHSCPDFLKPCIFYLLIFPLNNTIRRRRLVRRWIAEGYARDNKERIAEENGEMSFSRLVNLSMIQVQGQRRSSVMTAKCQVNGFLREYIISRSMEENLVFGLEGQSKRGLQRTGRHLAIDESWDRDRNVFGSIDFSRLRSLTVFGRWESFFVSDKMRLLRVLDLEDVSSGVTNGDVEVMVKLLPRLKFLSLRRCTGISRLPDSLGDLKQLQTLDIRETSVVKLPKSIAKLEKLQYIRAGSGTSIVAPLDEDTSRFGNLPLPVGEAPPENPSTAAAAPKSRIQATTMASWLSKLSIHRRTDDSSHNGVKLPRGTGIGKLFNLHTLGVLNVSAAGDEGILEELKNLTQLHKLGVSGINKNNGHKFFSVISSLAHLKSLSVQVQLDEDSQPSCLDGISTKTRENLQSLKLYGLLRRLPVWTKELQSLRKLSLHMTVLTQEGIHLLAGLQELRSLRLFLSEFQDDQLLFDTRLCLSLLEISCKSRLQATITFGHSCLVSVMRFRCWGVSSLRISGLKHVQSLTEVWLSGPCDDAHKQHFESEFASYPYWSQSRSKPVFRLEEEAGSSTPWLMTSS</sequence>
<keyword evidence="3" id="KW-0677">Repeat</keyword>
<evidence type="ECO:0000259" key="7">
    <source>
        <dbReference type="Pfam" id="PF00931"/>
    </source>
</evidence>
<dbReference type="InterPro" id="IPR038005">
    <property type="entry name" value="RX-like_CC"/>
</dbReference>
<keyword evidence="6" id="KW-0175">Coiled coil</keyword>
<dbReference type="Gene3D" id="1.20.5.4130">
    <property type="match status" value="1"/>
</dbReference>
<evidence type="ECO:0000259" key="9">
    <source>
        <dbReference type="Pfam" id="PF23559"/>
    </source>
</evidence>
<evidence type="ECO:0000256" key="1">
    <source>
        <dbReference type="ARBA" id="ARBA00008894"/>
    </source>
</evidence>
<dbReference type="InterPro" id="IPR041118">
    <property type="entry name" value="Rx_N"/>
</dbReference>
<gene>
    <name evidence="11" type="ORF">BDA96_05G199300</name>
</gene>
<evidence type="ECO:0000256" key="6">
    <source>
        <dbReference type="ARBA" id="ARBA00023054"/>
    </source>
</evidence>
<accession>A0A921R0V8</accession>
<dbReference type="InterPro" id="IPR055414">
    <property type="entry name" value="LRR_R13L4/SHOC2-like"/>
</dbReference>
<proteinExistence type="inferred from homology"/>
<feature type="domain" description="NB-ARC" evidence="7">
    <location>
        <begin position="234"/>
        <end position="379"/>
    </location>
</feature>
<dbReference type="AlphaFoldDB" id="A0A921R0V8"/>
<dbReference type="Proteomes" id="UP000807115">
    <property type="component" value="Chromosome 5"/>
</dbReference>
<evidence type="ECO:0000256" key="2">
    <source>
        <dbReference type="ARBA" id="ARBA00022614"/>
    </source>
</evidence>
<dbReference type="PANTHER" id="PTHR23155:SF1135">
    <property type="entry name" value="OS08G0246300 PROTEIN"/>
    <property type="match status" value="1"/>
</dbReference>
<feature type="domain" description="Disease resistance protein winged helix" evidence="9">
    <location>
        <begin position="671"/>
        <end position="737"/>
    </location>
</feature>
<dbReference type="Pfam" id="PF18052">
    <property type="entry name" value="Rx_N"/>
    <property type="match status" value="1"/>
</dbReference>
<dbReference type="GO" id="GO:0006952">
    <property type="term" value="P:defense response"/>
    <property type="evidence" value="ECO:0007669"/>
    <property type="project" value="UniProtKB-KW"/>
</dbReference>
<evidence type="ECO:0008006" key="13">
    <source>
        <dbReference type="Google" id="ProtNLM"/>
    </source>
</evidence>
<organism evidence="11 12">
    <name type="scientific">Sorghum bicolor</name>
    <name type="common">Sorghum</name>
    <name type="synonym">Sorghum vulgare</name>
    <dbReference type="NCBI Taxonomy" id="4558"/>
    <lineage>
        <taxon>Eukaryota</taxon>
        <taxon>Viridiplantae</taxon>
        <taxon>Streptophyta</taxon>
        <taxon>Embryophyta</taxon>
        <taxon>Tracheophyta</taxon>
        <taxon>Spermatophyta</taxon>
        <taxon>Magnoliopsida</taxon>
        <taxon>Liliopsida</taxon>
        <taxon>Poales</taxon>
        <taxon>Poaceae</taxon>
        <taxon>PACMAD clade</taxon>
        <taxon>Panicoideae</taxon>
        <taxon>Andropogonodae</taxon>
        <taxon>Andropogoneae</taxon>
        <taxon>Sorghinae</taxon>
        <taxon>Sorghum</taxon>
    </lineage>
</organism>
<dbReference type="InterPro" id="IPR044974">
    <property type="entry name" value="Disease_R_plants"/>
</dbReference>
<name>A0A921R0V8_SORBI</name>
<dbReference type="SUPFAM" id="SSF52047">
    <property type="entry name" value="RNI-like"/>
    <property type="match status" value="1"/>
</dbReference>
<dbReference type="GO" id="GO:0051707">
    <property type="term" value="P:response to other organism"/>
    <property type="evidence" value="ECO:0007669"/>
    <property type="project" value="UniProtKB-ARBA"/>
</dbReference>
<keyword evidence="4" id="KW-0547">Nucleotide-binding</keyword>
<reference evidence="11" key="1">
    <citation type="journal article" date="2019" name="BMC Genomics">
        <title>A new reference genome for Sorghum bicolor reveals high levels of sequence similarity between sweet and grain genotypes: implications for the genetics of sugar metabolism.</title>
        <authorList>
            <person name="Cooper E.A."/>
            <person name="Brenton Z.W."/>
            <person name="Flinn B.S."/>
            <person name="Jenkins J."/>
            <person name="Shu S."/>
            <person name="Flowers D."/>
            <person name="Luo F."/>
            <person name="Wang Y."/>
            <person name="Xia P."/>
            <person name="Barry K."/>
            <person name="Daum C."/>
            <person name="Lipzen A."/>
            <person name="Yoshinaga Y."/>
            <person name="Schmutz J."/>
            <person name="Saski C."/>
            <person name="Vermerris W."/>
            <person name="Kresovich S."/>
        </authorList>
    </citation>
    <scope>NUCLEOTIDE SEQUENCE</scope>
</reference>
<evidence type="ECO:0000256" key="5">
    <source>
        <dbReference type="ARBA" id="ARBA00022821"/>
    </source>
</evidence>
<dbReference type="GO" id="GO:0043531">
    <property type="term" value="F:ADP binding"/>
    <property type="evidence" value="ECO:0007669"/>
    <property type="project" value="InterPro"/>
</dbReference>
<evidence type="ECO:0000259" key="8">
    <source>
        <dbReference type="Pfam" id="PF18052"/>
    </source>
</evidence>
<reference evidence="11" key="2">
    <citation type="submission" date="2020-10" db="EMBL/GenBank/DDBJ databases">
        <authorList>
            <person name="Cooper E.A."/>
            <person name="Brenton Z.W."/>
            <person name="Flinn B.S."/>
            <person name="Jenkins J."/>
            <person name="Shu S."/>
            <person name="Flowers D."/>
            <person name="Luo F."/>
            <person name="Wang Y."/>
            <person name="Xia P."/>
            <person name="Barry K."/>
            <person name="Daum C."/>
            <person name="Lipzen A."/>
            <person name="Yoshinaga Y."/>
            <person name="Schmutz J."/>
            <person name="Saski C."/>
            <person name="Vermerris W."/>
            <person name="Kresovich S."/>
        </authorList>
    </citation>
    <scope>NUCLEOTIDE SEQUENCE</scope>
</reference>
<evidence type="ECO:0000313" key="11">
    <source>
        <dbReference type="EMBL" id="KAG0530587.1"/>
    </source>
</evidence>
<dbReference type="InterPro" id="IPR027417">
    <property type="entry name" value="P-loop_NTPase"/>
</dbReference>
<keyword evidence="5" id="KW-0611">Plant defense</keyword>
<protein>
    <recommendedName>
        <fullName evidence="13">NB-ARC domain-containing protein</fullName>
    </recommendedName>
</protein>
<feature type="domain" description="Disease resistance R13L4/SHOC-2-like LRR" evidence="10">
    <location>
        <begin position="792"/>
        <end position="898"/>
    </location>
</feature>
<feature type="domain" description="Disease resistance R13L4/SHOC-2-like LRR" evidence="10">
    <location>
        <begin position="959"/>
        <end position="1190"/>
    </location>
</feature>
<dbReference type="Gene3D" id="3.80.10.10">
    <property type="entry name" value="Ribonuclease Inhibitor"/>
    <property type="match status" value="2"/>
</dbReference>
<dbReference type="InterPro" id="IPR002182">
    <property type="entry name" value="NB-ARC"/>
</dbReference>
<dbReference type="PRINTS" id="PR00364">
    <property type="entry name" value="DISEASERSIST"/>
</dbReference>
<evidence type="ECO:0000256" key="3">
    <source>
        <dbReference type="ARBA" id="ARBA00022737"/>
    </source>
</evidence>
<dbReference type="SUPFAM" id="SSF52540">
    <property type="entry name" value="P-loop containing nucleoside triphosphate hydrolases"/>
    <property type="match status" value="2"/>
</dbReference>
<feature type="domain" description="NB-ARC" evidence="7">
    <location>
        <begin position="425"/>
        <end position="579"/>
    </location>
</feature>
<evidence type="ECO:0000259" key="10">
    <source>
        <dbReference type="Pfam" id="PF23598"/>
    </source>
</evidence>
<comment type="caution">
    <text evidence="11">The sequence shown here is derived from an EMBL/GenBank/DDBJ whole genome shotgun (WGS) entry which is preliminary data.</text>
</comment>
<evidence type="ECO:0000313" key="12">
    <source>
        <dbReference type="Proteomes" id="UP000807115"/>
    </source>
</evidence>